<dbReference type="GO" id="GO:0003712">
    <property type="term" value="F:transcription coregulator activity"/>
    <property type="evidence" value="ECO:0007669"/>
    <property type="project" value="TreeGrafter"/>
</dbReference>
<evidence type="ECO:0000256" key="3">
    <source>
        <dbReference type="ARBA" id="ARBA00019691"/>
    </source>
</evidence>
<evidence type="ECO:0000313" key="11">
    <source>
        <dbReference type="Proteomes" id="UP000095085"/>
    </source>
</evidence>
<proteinExistence type="inferred from homology"/>
<organism evidence="10 11">
    <name type="scientific">Hyphopichia burtonii NRRL Y-1933</name>
    <dbReference type="NCBI Taxonomy" id="984485"/>
    <lineage>
        <taxon>Eukaryota</taxon>
        <taxon>Fungi</taxon>
        <taxon>Dikarya</taxon>
        <taxon>Ascomycota</taxon>
        <taxon>Saccharomycotina</taxon>
        <taxon>Pichiomycetes</taxon>
        <taxon>Debaryomycetaceae</taxon>
        <taxon>Hyphopichia</taxon>
    </lineage>
</organism>
<keyword evidence="10" id="KW-0240">DNA-directed RNA polymerase</keyword>
<evidence type="ECO:0000313" key="10">
    <source>
        <dbReference type="EMBL" id="ODV70363.1"/>
    </source>
</evidence>
<evidence type="ECO:0000256" key="7">
    <source>
        <dbReference type="ARBA" id="ARBA00023242"/>
    </source>
</evidence>
<protein>
    <recommendedName>
        <fullName evidence="3 8">Mediator of RNA polymerase II transcription subunit 21</fullName>
    </recommendedName>
</protein>
<evidence type="ECO:0000256" key="2">
    <source>
        <dbReference type="ARBA" id="ARBA00005770"/>
    </source>
</evidence>
<keyword evidence="11" id="KW-1185">Reference proteome</keyword>
<sequence length="175" mass="19349">MSDRLTQLQVCLNQLIEQFNSTVNYVNVHSEPALLDEDPMSVTNMAVNAPNPGQQAPPPGQAQQLNSPGERPPDSNSVSNHASVREEAEANFENTINELSTDIILKSRQISMLIDSLPGIGTSPDTQLVTINELIKELDEVERKRIEKIEEKDKLLAWCETLIKEVASGISETRS</sequence>
<dbReference type="Proteomes" id="UP000095085">
    <property type="component" value="Unassembled WGS sequence"/>
</dbReference>
<dbReference type="InterPro" id="IPR021384">
    <property type="entry name" value="Mediator_Med21"/>
</dbReference>
<accession>A0A1E4RSW7</accession>
<dbReference type="GO" id="GO:0006357">
    <property type="term" value="P:regulation of transcription by RNA polymerase II"/>
    <property type="evidence" value="ECO:0007669"/>
    <property type="project" value="TreeGrafter"/>
</dbReference>
<dbReference type="OrthoDB" id="526653at2759"/>
<comment type="subcellular location">
    <subcellularLocation>
        <location evidence="1 8">Nucleus</location>
    </subcellularLocation>
</comment>
<evidence type="ECO:0000256" key="8">
    <source>
        <dbReference type="RuleBase" id="RU366036"/>
    </source>
</evidence>
<dbReference type="STRING" id="984485.A0A1E4RSW7"/>
<dbReference type="AlphaFoldDB" id="A0A1E4RSW7"/>
<dbReference type="Gene3D" id="6.10.280.10">
    <property type="entry name" value="Mediator complex, subunit Med21"/>
    <property type="match status" value="1"/>
</dbReference>
<name>A0A1E4RSW7_9ASCO</name>
<evidence type="ECO:0000256" key="5">
    <source>
        <dbReference type="ARBA" id="ARBA00023159"/>
    </source>
</evidence>
<keyword evidence="4 8" id="KW-0805">Transcription regulation</keyword>
<dbReference type="SUPFAM" id="SSF140718">
    <property type="entry name" value="Mediator hinge subcomplex-like"/>
    <property type="match status" value="1"/>
</dbReference>
<dbReference type="InterPro" id="IPR037212">
    <property type="entry name" value="Med7/Med21-like"/>
</dbReference>
<dbReference type="GeneID" id="30996644"/>
<keyword evidence="7 8" id="KW-0539">Nucleus</keyword>
<dbReference type="GO" id="GO:0016592">
    <property type="term" value="C:mediator complex"/>
    <property type="evidence" value="ECO:0007669"/>
    <property type="project" value="UniProtKB-UniRule"/>
</dbReference>
<dbReference type="PANTHER" id="PTHR13381:SF0">
    <property type="entry name" value="MEDIATOR OF RNA POLYMERASE II TRANSCRIPTION SUBUNIT 21"/>
    <property type="match status" value="1"/>
</dbReference>
<dbReference type="RefSeq" id="XP_020079430.1">
    <property type="nucleotide sequence ID" value="XM_020222095.1"/>
</dbReference>
<evidence type="ECO:0000256" key="1">
    <source>
        <dbReference type="ARBA" id="ARBA00004123"/>
    </source>
</evidence>
<evidence type="ECO:0000256" key="4">
    <source>
        <dbReference type="ARBA" id="ARBA00023015"/>
    </source>
</evidence>
<comment type="function">
    <text evidence="8">Component of the Mediator complex, a coactivator involved in the regulated transcription of nearly all RNA polymerase II-dependent genes. Mediator functions as a bridge to convey information from gene-specific regulatory proteins to the basal RNA polymerase II transcription machinery. Mediator is recruited to promoters by direct interactions with regulatory proteins and serves as a scaffold for the assembly of a functional preinitiation complex with RNA polymerase II and the general transcription factors.</text>
</comment>
<feature type="region of interest" description="Disordered" evidence="9">
    <location>
        <begin position="43"/>
        <end position="87"/>
    </location>
</feature>
<dbReference type="GO" id="GO:0000428">
    <property type="term" value="C:DNA-directed RNA polymerase complex"/>
    <property type="evidence" value="ECO:0007669"/>
    <property type="project" value="UniProtKB-KW"/>
</dbReference>
<comment type="subunit">
    <text evidence="8">Component of the Mediator complex.</text>
</comment>
<reference evidence="11" key="1">
    <citation type="submission" date="2016-05" db="EMBL/GenBank/DDBJ databases">
        <title>Comparative genomics of biotechnologically important yeasts.</title>
        <authorList>
            <consortium name="DOE Joint Genome Institute"/>
            <person name="Riley R."/>
            <person name="Haridas S."/>
            <person name="Wolfe K.H."/>
            <person name="Lopes M.R."/>
            <person name="Hittinger C.T."/>
            <person name="Goker M."/>
            <person name="Salamov A."/>
            <person name="Wisecaver J."/>
            <person name="Long T.M."/>
            <person name="Aerts A.L."/>
            <person name="Barry K."/>
            <person name="Choi C."/>
            <person name="Clum A."/>
            <person name="Coughlan A.Y."/>
            <person name="Deshpande S."/>
            <person name="Douglass A.P."/>
            <person name="Hanson S.J."/>
            <person name="Klenk H.-P."/>
            <person name="Labutti K."/>
            <person name="Lapidus A."/>
            <person name="Lindquist E."/>
            <person name="Lipzen A."/>
            <person name="Meier-Kolthoff J.P."/>
            <person name="Ohm R.A."/>
            <person name="Otillar R.P."/>
            <person name="Pangilinan J."/>
            <person name="Peng Y."/>
            <person name="Rokas A."/>
            <person name="Rosa C.A."/>
            <person name="Scheuner C."/>
            <person name="Sibirny A.A."/>
            <person name="Slot J.C."/>
            <person name="Stielow J.B."/>
            <person name="Sun H."/>
            <person name="Kurtzman C.P."/>
            <person name="Blackwell M."/>
            <person name="Grigoriev I.V."/>
            <person name="Jeffries T.W."/>
        </authorList>
    </citation>
    <scope>NUCLEOTIDE SEQUENCE [LARGE SCALE GENOMIC DNA]</scope>
    <source>
        <strain evidence="11">NRRL Y-1933</strain>
    </source>
</reference>
<gene>
    <name evidence="10" type="ORF">HYPBUDRAFT_155275</name>
</gene>
<comment type="similarity">
    <text evidence="2 8">Belongs to the Mediator complex subunit 21 family.</text>
</comment>
<keyword evidence="6 8" id="KW-0804">Transcription</keyword>
<dbReference type="EMBL" id="KV454538">
    <property type="protein sequence ID" value="ODV70363.1"/>
    <property type="molecule type" value="Genomic_DNA"/>
</dbReference>
<keyword evidence="5 8" id="KW-0010">Activator</keyword>
<evidence type="ECO:0000256" key="6">
    <source>
        <dbReference type="ARBA" id="ARBA00023163"/>
    </source>
</evidence>
<evidence type="ECO:0000256" key="9">
    <source>
        <dbReference type="SAM" id="MobiDB-lite"/>
    </source>
</evidence>
<dbReference type="Pfam" id="PF11221">
    <property type="entry name" value="Med21"/>
    <property type="match status" value="1"/>
</dbReference>
<dbReference type="PANTHER" id="PTHR13381">
    <property type="entry name" value="RNA POLYMERASE II HOLOENZYME COMPONENT SRB7"/>
    <property type="match status" value="1"/>
</dbReference>